<feature type="compositionally biased region" description="Low complexity" evidence="3">
    <location>
        <begin position="285"/>
        <end position="295"/>
    </location>
</feature>
<feature type="transmembrane region" description="Helical" evidence="4">
    <location>
        <begin position="109"/>
        <end position="129"/>
    </location>
</feature>
<evidence type="ECO:0000313" key="7">
    <source>
        <dbReference type="Proteomes" id="UP000644756"/>
    </source>
</evidence>
<feature type="region of interest" description="Disordered" evidence="3">
    <location>
        <begin position="179"/>
        <end position="323"/>
    </location>
</feature>
<dbReference type="RefSeq" id="WP_188531852.1">
    <property type="nucleotide sequence ID" value="NZ_BMGR01000009.1"/>
</dbReference>
<dbReference type="InterPro" id="IPR027383">
    <property type="entry name" value="Znf_put"/>
</dbReference>
<comment type="caution">
    <text evidence="6">The sequence shown here is derived from an EMBL/GenBank/DDBJ whole genome shotgun (WGS) entry which is preliminary data.</text>
</comment>
<keyword evidence="7" id="KW-1185">Reference proteome</keyword>
<evidence type="ECO:0000256" key="2">
    <source>
        <dbReference type="ARBA" id="ARBA00024438"/>
    </source>
</evidence>
<evidence type="ECO:0000259" key="5">
    <source>
        <dbReference type="Pfam" id="PF13490"/>
    </source>
</evidence>
<feature type="region of interest" description="Disordered" evidence="3">
    <location>
        <begin position="153"/>
        <end position="172"/>
    </location>
</feature>
<name>A0A917D542_9BACL</name>
<dbReference type="AlphaFoldDB" id="A0A917D542"/>
<feature type="compositionally biased region" description="Polar residues" evidence="3">
    <location>
        <begin position="182"/>
        <end position="192"/>
    </location>
</feature>
<reference evidence="6" key="2">
    <citation type="submission" date="2020-09" db="EMBL/GenBank/DDBJ databases">
        <authorList>
            <person name="Sun Q."/>
            <person name="Zhou Y."/>
        </authorList>
    </citation>
    <scope>NUCLEOTIDE SEQUENCE</scope>
    <source>
        <strain evidence="6">CGMCC 1.12987</strain>
    </source>
</reference>
<gene>
    <name evidence="6" type="ORF">GCM10010916_29780</name>
</gene>
<accession>A0A917D542</accession>
<organism evidence="6 7">
    <name type="scientific">Paenibacillus abyssi</name>
    <dbReference type="NCBI Taxonomy" id="1340531"/>
    <lineage>
        <taxon>Bacteria</taxon>
        <taxon>Bacillati</taxon>
        <taxon>Bacillota</taxon>
        <taxon>Bacilli</taxon>
        <taxon>Bacillales</taxon>
        <taxon>Paenibacillaceae</taxon>
        <taxon>Paenibacillus</taxon>
    </lineage>
</organism>
<feature type="domain" description="Putative zinc-finger" evidence="5">
    <location>
        <begin position="3"/>
        <end position="37"/>
    </location>
</feature>
<keyword evidence="4" id="KW-0812">Transmembrane</keyword>
<dbReference type="EMBL" id="BMGR01000009">
    <property type="protein sequence ID" value="GGG10968.1"/>
    <property type="molecule type" value="Genomic_DNA"/>
</dbReference>
<dbReference type="Gene3D" id="1.10.10.1320">
    <property type="entry name" value="Anti-sigma factor, zinc-finger domain"/>
    <property type="match status" value="1"/>
</dbReference>
<keyword evidence="4" id="KW-1133">Transmembrane helix</keyword>
<feature type="compositionally biased region" description="Low complexity" evidence="3">
    <location>
        <begin position="221"/>
        <end position="230"/>
    </location>
</feature>
<evidence type="ECO:0000313" key="6">
    <source>
        <dbReference type="EMBL" id="GGG10968.1"/>
    </source>
</evidence>
<dbReference type="Proteomes" id="UP000644756">
    <property type="component" value="Unassembled WGS sequence"/>
</dbReference>
<reference evidence="6" key="1">
    <citation type="journal article" date="2014" name="Int. J. Syst. Evol. Microbiol.">
        <title>Complete genome sequence of Corynebacterium casei LMG S-19264T (=DSM 44701T), isolated from a smear-ripened cheese.</title>
        <authorList>
            <consortium name="US DOE Joint Genome Institute (JGI-PGF)"/>
            <person name="Walter F."/>
            <person name="Albersmeier A."/>
            <person name="Kalinowski J."/>
            <person name="Ruckert C."/>
        </authorList>
    </citation>
    <scope>NUCLEOTIDE SEQUENCE</scope>
    <source>
        <strain evidence="6">CGMCC 1.12987</strain>
    </source>
</reference>
<evidence type="ECO:0000256" key="3">
    <source>
        <dbReference type="SAM" id="MobiDB-lite"/>
    </source>
</evidence>
<protein>
    <recommendedName>
        <fullName evidence="2">Anti-sigma-W factor RsiW</fullName>
    </recommendedName>
</protein>
<sequence>MTCQEVMEYMQRQLDGDLDERETESLMDHTRHCPDCAAMFERLKRLSSELDNLPKVAPGYSLVDAIMPRLEQIELMQSAQTAADDAIVNTVPRRTPPVRQQRWTERFSFRALSGVIAAGVVIGLFIVTFDSQGMRNADEANSNTMLFSANYNSSGADHSAAASSGAETGNAADNGAIESLSERSSVNDQAGNESRDGTPEPPVSGDAAAVSPDSNGEPDQAGNAAADANDPVVKDVQPEAAAPPKSNQPARPSAPASPAPAPSSPQEGQKDGEASDSVTEPTSDNTNKTRNTNETNKLEKQPEREAPIPDKPEMAADESAQEVPEMGIASEPEQSFGIASIAGPDSEVMSPDGAYNAAIMNNTVKVFDAATGALLFESRNKDGEVVNLVWSEDSRFLSYEVIVQDEAVERYFVDINRAAETKQ</sequence>
<dbReference type="InterPro" id="IPR041916">
    <property type="entry name" value="Anti_sigma_zinc_sf"/>
</dbReference>
<comment type="similarity">
    <text evidence="1">Belongs to the zinc-associated anti-sigma factor (ZAS) superfamily. Anti-sigma-W factor family.</text>
</comment>
<evidence type="ECO:0000256" key="1">
    <source>
        <dbReference type="ARBA" id="ARBA00024353"/>
    </source>
</evidence>
<proteinExistence type="inferred from homology"/>
<keyword evidence="4" id="KW-0472">Membrane</keyword>
<evidence type="ECO:0000256" key="4">
    <source>
        <dbReference type="SAM" id="Phobius"/>
    </source>
</evidence>
<feature type="compositionally biased region" description="Low complexity" evidence="3">
    <location>
        <begin position="153"/>
        <end position="166"/>
    </location>
</feature>
<dbReference type="Pfam" id="PF13490">
    <property type="entry name" value="zf-HC2"/>
    <property type="match status" value="1"/>
</dbReference>
<feature type="compositionally biased region" description="Basic and acidic residues" evidence="3">
    <location>
        <begin position="296"/>
        <end position="314"/>
    </location>
</feature>